<keyword evidence="6" id="KW-1185">Reference proteome</keyword>
<dbReference type="PIRSF" id="PIRSF002741">
    <property type="entry name" value="MppA"/>
    <property type="match status" value="1"/>
</dbReference>
<keyword evidence="3" id="KW-0732">Signal</keyword>
<dbReference type="Proteomes" id="UP000519439">
    <property type="component" value="Unassembled WGS sequence"/>
</dbReference>
<dbReference type="InterPro" id="IPR023765">
    <property type="entry name" value="SBP_5_CS"/>
</dbReference>
<proteinExistence type="inferred from homology"/>
<dbReference type="GO" id="GO:0015833">
    <property type="term" value="P:peptide transport"/>
    <property type="evidence" value="ECO:0007669"/>
    <property type="project" value="TreeGrafter"/>
</dbReference>
<dbReference type="GO" id="GO:0043190">
    <property type="term" value="C:ATP-binding cassette (ABC) transporter complex"/>
    <property type="evidence" value="ECO:0007669"/>
    <property type="project" value="InterPro"/>
</dbReference>
<evidence type="ECO:0000259" key="4">
    <source>
        <dbReference type="Pfam" id="PF00496"/>
    </source>
</evidence>
<dbReference type="InterPro" id="IPR000914">
    <property type="entry name" value="SBP_5_dom"/>
</dbReference>
<dbReference type="GO" id="GO:0030288">
    <property type="term" value="C:outer membrane-bounded periplasmic space"/>
    <property type="evidence" value="ECO:0007669"/>
    <property type="project" value="UniProtKB-ARBA"/>
</dbReference>
<reference evidence="5 6" key="1">
    <citation type="submission" date="2020-08" db="EMBL/GenBank/DDBJ databases">
        <title>Genomic Encyclopedia of Type Strains, Phase IV (KMG-IV): sequencing the most valuable type-strain genomes for metagenomic binning, comparative biology and taxonomic classification.</title>
        <authorList>
            <person name="Goeker M."/>
        </authorList>
    </citation>
    <scope>NUCLEOTIDE SEQUENCE [LARGE SCALE GENOMIC DNA]</scope>
    <source>
        <strain evidence="5 6">DSM 15743</strain>
    </source>
</reference>
<comment type="caution">
    <text evidence="5">The sequence shown here is derived from an EMBL/GenBank/DDBJ whole genome shotgun (WGS) entry which is preliminary data.</text>
</comment>
<gene>
    <name evidence="5" type="ORF">GGR34_000081</name>
</gene>
<evidence type="ECO:0000313" key="6">
    <source>
        <dbReference type="Proteomes" id="UP000519439"/>
    </source>
</evidence>
<dbReference type="GO" id="GO:1904680">
    <property type="term" value="F:peptide transmembrane transporter activity"/>
    <property type="evidence" value="ECO:0007669"/>
    <property type="project" value="TreeGrafter"/>
</dbReference>
<accession>A0A7W6IBN4</accession>
<sequence length="516" mass="56072">MPSAGFAQDKPQSGGTLRVVTYEPLCLDQIEGTSRNTQTALQSIYDRLVSESLDGRFHPWIASQWTISDDQLTYAFTIRDGVKFHDGTPLDAEAVRFNLQRWLDVKKAGGAPIESISASGNIVTVKLRKAYSPLLHDLSEPAVGLISPASIQKYSKEERCAGGPGITAGSGPFKVLSRTPGRDLVFERNDDYNWGPKDAAHEGKAYLDKVELRFLKEDSVRVGAVESNQADIATGVPAISVEDIKAKPHLKLLQAQQPGIPWSFWLNQSKAPLDDVKVREALRLGADYAGLVEAVFLGTATPAYAALTPAVATGYDASLEKSWKFDAKKAQALLDEAGWKVGSDGIRVKDGKRLTLRGISAAPWTNQQRDLYAQGLKAAFAAIGVDYVRDVVDFGTADARFKANDYDIVDTSQAASEPNLLYGAFYSTETWDKGNTNWGFVKDKDLDSALAAGLATTDREKRIAAYKAAQKIIAEKVYLIPIANPTVLLAANKKVQGVTFGTSGQIGSYYDVWLAK</sequence>
<dbReference type="InterPro" id="IPR030678">
    <property type="entry name" value="Peptide/Ni-bd"/>
</dbReference>
<protein>
    <submittedName>
        <fullName evidence="5">Peptide/nickel transport system substrate-binding protein</fullName>
    </submittedName>
</protein>
<evidence type="ECO:0000313" key="5">
    <source>
        <dbReference type="EMBL" id="MBB4038452.1"/>
    </source>
</evidence>
<dbReference type="InterPro" id="IPR039424">
    <property type="entry name" value="SBP_5"/>
</dbReference>
<dbReference type="CDD" id="cd08492">
    <property type="entry name" value="PBP2_NikA_DppA_OppA_like_15"/>
    <property type="match status" value="1"/>
</dbReference>
<dbReference type="RefSeq" id="WP_210278645.1">
    <property type="nucleotide sequence ID" value="NZ_JACIDC010000001.1"/>
</dbReference>
<evidence type="ECO:0000256" key="2">
    <source>
        <dbReference type="ARBA" id="ARBA00005695"/>
    </source>
</evidence>
<dbReference type="SUPFAM" id="SSF53850">
    <property type="entry name" value="Periplasmic binding protein-like II"/>
    <property type="match status" value="1"/>
</dbReference>
<dbReference type="Pfam" id="PF00496">
    <property type="entry name" value="SBP_bac_5"/>
    <property type="match status" value="1"/>
</dbReference>
<feature type="domain" description="Solute-binding protein family 5" evidence="4">
    <location>
        <begin position="57"/>
        <end position="418"/>
    </location>
</feature>
<organism evidence="5 6">
    <name type="scientific">Microvirga flocculans</name>
    <dbReference type="NCBI Taxonomy" id="217168"/>
    <lineage>
        <taxon>Bacteria</taxon>
        <taxon>Pseudomonadati</taxon>
        <taxon>Pseudomonadota</taxon>
        <taxon>Alphaproteobacteria</taxon>
        <taxon>Hyphomicrobiales</taxon>
        <taxon>Methylobacteriaceae</taxon>
        <taxon>Microvirga</taxon>
    </lineage>
</organism>
<evidence type="ECO:0000256" key="3">
    <source>
        <dbReference type="ARBA" id="ARBA00022729"/>
    </source>
</evidence>
<comment type="similarity">
    <text evidence="2">Belongs to the bacterial solute-binding protein 5 family.</text>
</comment>
<name>A0A7W6IBN4_9HYPH</name>
<comment type="subcellular location">
    <subcellularLocation>
        <location evidence="1">Periplasm</location>
    </subcellularLocation>
</comment>
<dbReference type="AlphaFoldDB" id="A0A7W6IBN4"/>
<dbReference type="PANTHER" id="PTHR30290">
    <property type="entry name" value="PERIPLASMIC BINDING COMPONENT OF ABC TRANSPORTER"/>
    <property type="match status" value="1"/>
</dbReference>
<dbReference type="EMBL" id="JACIDC010000001">
    <property type="protein sequence ID" value="MBB4038452.1"/>
    <property type="molecule type" value="Genomic_DNA"/>
</dbReference>
<dbReference type="PROSITE" id="PS01040">
    <property type="entry name" value="SBP_BACTERIAL_5"/>
    <property type="match status" value="1"/>
</dbReference>
<evidence type="ECO:0000256" key="1">
    <source>
        <dbReference type="ARBA" id="ARBA00004418"/>
    </source>
</evidence>
<dbReference type="Gene3D" id="3.10.105.10">
    <property type="entry name" value="Dipeptide-binding Protein, Domain 3"/>
    <property type="match status" value="1"/>
</dbReference>
<dbReference type="Gene3D" id="3.40.190.10">
    <property type="entry name" value="Periplasmic binding protein-like II"/>
    <property type="match status" value="1"/>
</dbReference>